<comment type="pathway">
    <text evidence="4">Carbohydrate degradation; glycolysis; D-glyceraldehyde 3-phosphate from glycerone phosphate: step 1/1.</text>
</comment>
<dbReference type="PANTHER" id="PTHR21139:SF2">
    <property type="entry name" value="TRIOSEPHOSPHATE ISOMERASE"/>
    <property type="match status" value="1"/>
</dbReference>
<reference evidence="5" key="1">
    <citation type="submission" date="2020-03" db="EMBL/GenBank/DDBJ databases">
        <title>Genome of Pelagibius litoralis DSM 21314T.</title>
        <authorList>
            <person name="Wang G."/>
        </authorList>
    </citation>
    <scope>NUCLEOTIDE SEQUENCE</scope>
    <source>
        <strain evidence="5">DSM 21314</strain>
    </source>
</reference>
<comment type="subunit">
    <text evidence="4">Homodimer.</text>
</comment>
<evidence type="ECO:0000313" key="5">
    <source>
        <dbReference type="EMBL" id="NIA69537.1"/>
    </source>
</evidence>
<evidence type="ECO:0000256" key="4">
    <source>
        <dbReference type="RuleBase" id="RU363013"/>
    </source>
</evidence>
<dbReference type="Pfam" id="PF00121">
    <property type="entry name" value="TIM"/>
    <property type="match status" value="1"/>
</dbReference>
<dbReference type="InterPro" id="IPR000652">
    <property type="entry name" value="Triosephosphate_isomerase"/>
</dbReference>
<proteinExistence type="inferred from homology"/>
<comment type="pathway">
    <text evidence="2">Carbohydrate metabolism; erythritol degradation.</text>
</comment>
<dbReference type="InterPro" id="IPR020861">
    <property type="entry name" value="Triosephosphate_isomerase_AS"/>
</dbReference>
<comment type="subcellular location">
    <subcellularLocation>
        <location evidence="4">Cytoplasm</location>
    </subcellularLocation>
</comment>
<dbReference type="PROSITE" id="PS00171">
    <property type="entry name" value="TIM_1"/>
    <property type="match status" value="1"/>
</dbReference>
<dbReference type="CDD" id="cd00311">
    <property type="entry name" value="TIM"/>
    <property type="match status" value="1"/>
</dbReference>
<dbReference type="SUPFAM" id="SSF51351">
    <property type="entry name" value="Triosephosphate isomerase (TIM)"/>
    <property type="match status" value="1"/>
</dbReference>
<name>A0A967K8Y4_9PROT</name>
<gene>
    <name evidence="5" type="ORF">HBA54_13125</name>
</gene>
<keyword evidence="3 4" id="KW-0413">Isomerase</keyword>
<evidence type="ECO:0000256" key="3">
    <source>
        <dbReference type="ARBA" id="ARBA00023235"/>
    </source>
</evidence>
<dbReference type="GO" id="GO:0019563">
    <property type="term" value="P:glycerol catabolic process"/>
    <property type="evidence" value="ECO:0007669"/>
    <property type="project" value="TreeGrafter"/>
</dbReference>
<dbReference type="InterPro" id="IPR035990">
    <property type="entry name" value="TIM_sf"/>
</dbReference>
<dbReference type="EC" id="5.3.1.1" evidence="4"/>
<keyword evidence="4" id="KW-0963">Cytoplasm</keyword>
<sequence length="248" mass="26135">MFWIGTSWKMNKTRPEAAAFVETLFSAALPQPPEAQLFVVPPFTAIETVKERAAGLPLLIGAQNVHAAASGAYTGEISVAMLAELGCDLVEIGHSERRALFGETDAAVNAKAKAILDKGLRPLICIGETAEERDRGAAHQTVLRQAELALAGIPNAQRQACLLAYEPVWAIGEGGRPATPAAVAEVHHGLKTAFPECPLLYGGSVSAENCAALAALPDVDGLFIGRAAWQAEGFLDIVTQSLSARSRQ</sequence>
<keyword evidence="6" id="KW-1185">Reference proteome</keyword>
<accession>A0A967K8Y4</accession>
<comment type="catalytic activity">
    <reaction evidence="4">
        <text>D-glyceraldehyde 3-phosphate = dihydroxyacetone phosphate</text>
        <dbReference type="Rhea" id="RHEA:18585"/>
        <dbReference type="ChEBI" id="CHEBI:57642"/>
        <dbReference type="ChEBI" id="CHEBI:59776"/>
        <dbReference type="EC" id="5.3.1.1"/>
    </reaction>
</comment>
<comment type="similarity">
    <text evidence="4">Belongs to the triosephosphate isomerase family.</text>
</comment>
<dbReference type="Proteomes" id="UP000761264">
    <property type="component" value="Unassembled WGS sequence"/>
</dbReference>
<dbReference type="PANTHER" id="PTHR21139">
    <property type="entry name" value="TRIOSEPHOSPHATE ISOMERASE"/>
    <property type="match status" value="1"/>
</dbReference>
<protein>
    <recommendedName>
        <fullName evidence="4">Triosephosphate isomerase</fullName>
        <ecNumber evidence="4">5.3.1.1</ecNumber>
    </recommendedName>
</protein>
<dbReference type="GO" id="GO:0006096">
    <property type="term" value="P:glycolytic process"/>
    <property type="evidence" value="ECO:0007669"/>
    <property type="project" value="UniProtKB-UniRule"/>
</dbReference>
<dbReference type="GO" id="GO:0004807">
    <property type="term" value="F:triose-phosphate isomerase activity"/>
    <property type="evidence" value="ECO:0007669"/>
    <property type="project" value="UniProtKB-UniRule"/>
</dbReference>
<evidence type="ECO:0000313" key="6">
    <source>
        <dbReference type="Proteomes" id="UP000761264"/>
    </source>
</evidence>
<comment type="caution">
    <text evidence="5">The sequence shown here is derived from an EMBL/GenBank/DDBJ whole genome shotgun (WGS) entry which is preliminary data.</text>
</comment>
<dbReference type="PROSITE" id="PS51440">
    <property type="entry name" value="TIM_2"/>
    <property type="match status" value="1"/>
</dbReference>
<dbReference type="RefSeq" id="WP_167225239.1">
    <property type="nucleotide sequence ID" value="NZ_JAAQPH010000009.1"/>
</dbReference>
<evidence type="ECO:0000256" key="1">
    <source>
        <dbReference type="ARBA" id="ARBA00000148"/>
    </source>
</evidence>
<keyword evidence="4" id="KW-0312">Gluconeogenesis</keyword>
<dbReference type="GO" id="GO:0046166">
    <property type="term" value="P:glyceraldehyde-3-phosphate biosynthetic process"/>
    <property type="evidence" value="ECO:0007669"/>
    <property type="project" value="TreeGrafter"/>
</dbReference>
<dbReference type="EMBL" id="JAAQPH010000009">
    <property type="protein sequence ID" value="NIA69537.1"/>
    <property type="molecule type" value="Genomic_DNA"/>
</dbReference>
<organism evidence="5 6">
    <name type="scientific">Pelagibius litoralis</name>
    <dbReference type="NCBI Taxonomy" id="374515"/>
    <lineage>
        <taxon>Bacteria</taxon>
        <taxon>Pseudomonadati</taxon>
        <taxon>Pseudomonadota</taxon>
        <taxon>Alphaproteobacteria</taxon>
        <taxon>Rhodospirillales</taxon>
        <taxon>Rhodovibrionaceae</taxon>
        <taxon>Pelagibius</taxon>
    </lineage>
</organism>
<dbReference type="GO" id="GO:0005829">
    <property type="term" value="C:cytosol"/>
    <property type="evidence" value="ECO:0007669"/>
    <property type="project" value="TreeGrafter"/>
</dbReference>
<dbReference type="InterPro" id="IPR013785">
    <property type="entry name" value="Aldolase_TIM"/>
</dbReference>
<comment type="pathway">
    <text evidence="4">Carbohydrate biosynthesis; gluconeogenesis.</text>
</comment>
<dbReference type="NCBIfam" id="TIGR00419">
    <property type="entry name" value="tim"/>
    <property type="match status" value="1"/>
</dbReference>
<dbReference type="AlphaFoldDB" id="A0A967K8Y4"/>
<dbReference type="GO" id="GO:0006094">
    <property type="term" value="P:gluconeogenesis"/>
    <property type="evidence" value="ECO:0007669"/>
    <property type="project" value="UniProtKB-KW"/>
</dbReference>
<dbReference type="NCBIfam" id="NF000722">
    <property type="entry name" value="PRK00042.2-1"/>
    <property type="match status" value="1"/>
</dbReference>
<dbReference type="Gene3D" id="3.20.20.70">
    <property type="entry name" value="Aldolase class I"/>
    <property type="match status" value="1"/>
</dbReference>
<comment type="catalytic activity">
    <reaction evidence="1">
        <text>L-erythrulose 1-phosphate = D-erythrulose 4-phosphate</text>
        <dbReference type="Rhea" id="RHEA:49588"/>
        <dbReference type="ChEBI" id="CHEBI:58002"/>
        <dbReference type="ChEBI" id="CHEBI:90796"/>
        <dbReference type="EC" id="5.3.1.33"/>
    </reaction>
</comment>
<evidence type="ECO:0000256" key="2">
    <source>
        <dbReference type="ARBA" id="ARBA00004939"/>
    </source>
</evidence>
<keyword evidence="4" id="KW-0324">Glycolysis</keyword>